<evidence type="ECO:0000256" key="1">
    <source>
        <dbReference type="SAM" id="MobiDB-lite"/>
    </source>
</evidence>
<proteinExistence type="predicted"/>
<accession>A0AAW2RKX2</accession>
<organism evidence="2">
    <name type="scientific">Sesamum angustifolium</name>
    <dbReference type="NCBI Taxonomy" id="2727405"/>
    <lineage>
        <taxon>Eukaryota</taxon>
        <taxon>Viridiplantae</taxon>
        <taxon>Streptophyta</taxon>
        <taxon>Embryophyta</taxon>
        <taxon>Tracheophyta</taxon>
        <taxon>Spermatophyta</taxon>
        <taxon>Magnoliopsida</taxon>
        <taxon>eudicotyledons</taxon>
        <taxon>Gunneridae</taxon>
        <taxon>Pentapetalae</taxon>
        <taxon>asterids</taxon>
        <taxon>lamiids</taxon>
        <taxon>Lamiales</taxon>
        <taxon>Pedaliaceae</taxon>
        <taxon>Sesamum</taxon>
    </lineage>
</organism>
<dbReference type="AlphaFoldDB" id="A0AAW2RKX2"/>
<protein>
    <submittedName>
        <fullName evidence="2">Uncharacterized protein</fullName>
    </submittedName>
</protein>
<dbReference type="EMBL" id="JACGWK010000001">
    <property type="protein sequence ID" value="KAL0380698.1"/>
    <property type="molecule type" value="Genomic_DNA"/>
</dbReference>
<dbReference type="PANTHER" id="PTHR34197:SF3">
    <property type="entry name" value="DUF740 FAMILY PROTEIN"/>
    <property type="match status" value="1"/>
</dbReference>
<comment type="caution">
    <text evidence="2">The sequence shown here is derived from an EMBL/GenBank/DDBJ whole genome shotgun (WGS) entry which is preliminary data.</text>
</comment>
<reference evidence="2" key="2">
    <citation type="journal article" date="2024" name="Plant">
        <title>Genomic evolution and insights into agronomic trait innovations of Sesamum species.</title>
        <authorList>
            <person name="Miao H."/>
            <person name="Wang L."/>
            <person name="Qu L."/>
            <person name="Liu H."/>
            <person name="Sun Y."/>
            <person name="Le M."/>
            <person name="Wang Q."/>
            <person name="Wei S."/>
            <person name="Zheng Y."/>
            <person name="Lin W."/>
            <person name="Duan Y."/>
            <person name="Cao H."/>
            <person name="Xiong S."/>
            <person name="Wang X."/>
            <person name="Wei L."/>
            <person name="Li C."/>
            <person name="Ma Q."/>
            <person name="Ju M."/>
            <person name="Zhao R."/>
            <person name="Li G."/>
            <person name="Mu C."/>
            <person name="Tian Q."/>
            <person name="Mei H."/>
            <person name="Zhang T."/>
            <person name="Gao T."/>
            <person name="Zhang H."/>
        </authorList>
    </citation>
    <scope>NUCLEOTIDE SEQUENCE</scope>
    <source>
        <strain evidence="2">G01</strain>
    </source>
</reference>
<gene>
    <name evidence="2" type="ORF">Sangu_0134100</name>
</gene>
<feature type="region of interest" description="Disordered" evidence="1">
    <location>
        <begin position="96"/>
        <end position="116"/>
    </location>
</feature>
<sequence>MKERGKAVEAFSNDFSEFNFSAASEIPCKKHPSSSSVGICAYCLKDRLVKLVCSECGEQRLSSCSCSDVSSSYRNSCSTMEVGSVGRVSFLIENEKIDPQQSNNPNPKSKRGEEKAEQVIFLRRSSSSCVEVKKSNGFWRIKRLFKKKRNKGSEKNGDFSDEKSEIWVSDVMGVSRSRSLCSFRGGGGHNDLDEGSEYRFSSAKISDVTSGIFLDSDKQCGFYSESEPRKSGFRGFFDADNGVDFRGGRRGGGQTLVDLDRVHSVPNRSVFPAKESDFSAMDESAFIDLKLDLSSESKQEPSAARISGASDHGVSFKSESFETGGSLASMKSNGVLGNGGGSCRITVNERGLKRGSSSHKVWKWIFKYHPANKNKESNSLKSCNHV</sequence>
<evidence type="ECO:0000313" key="2">
    <source>
        <dbReference type="EMBL" id="KAL0380698.1"/>
    </source>
</evidence>
<dbReference type="PANTHER" id="PTHR34197">
    <property type="entry name" value="OS04G0591300 PROTEIN"/>
    <property type="match status" value="1"/>
</dbReference>
<reference evidence="2" key="1">
    <citation type="submission" date="2020-06" db="EMBL/GenBank/DDBJ databases">
        <authorList>
            <person name="Li T."/>
            <person name="Hu X."/>
            <person name="Zhang T."/>
            <person name="Song X."/>
            <person name="Zhang H."/>
            <person name="Dai N."/>
            <person name="Sheng W."/>
            <person name="Hou X."/>
            <person name="Wei L."/>
        </authorList>
    </citation>
    <scope>NUCLEOTIDE SEQUENCE</scope>
    <source>
        <strain evidence="2">G01</strain>
        <tissue evidence="2">Leaf</tissue>
    </source>
</reference>
<name>A0AAW2RKX2_9LAMI</name>